<comment type="caution">
    <text evidence="2">The sequence shown here is derived from an EMBL/GenBank/DDBJ whole genome shotgun (WGS) entry which is preliminary data.</text>
</comment>
<evidence type="ECO:0000313" key="2">
    <source>
        <dbReference type="EMBL" id="GDY33228.1"/>
    </source>
</evidence>
<accession>A0A4D4JEZ8</accession>
<feature type="domain" description="DUF5753" evidence="1">
    <location>
        <begin position="1"/>
        <end position="91"/>
    </location>
</feature>
<dbReference type="InterPro" id="IPR043917">
    <property type="entry name" value="DUF5753"/>
</dbReference>
<dbReference type="AlphaFoldDB" id="A0A4D4JEZ8"/>
<keyword evidence="3" id="KW-1185">Reference proteome</keyword>
<evidence type="ECO:0000259" key="1">
    <source>
        <dbReference type="Pfam" id="PF19054"/>
    </source>
</evidence>
<dbReference type="Pfam" id="PF19054">
    <property type="entry name" value="DUF5753"/>
    <property type="match status" value="1"/>
</dbReference>
<name>A0A4D4JEZ8_9PSEU</name>
<gene>
    <name evidence="2" type="ORF">GTS_48610</name>
</gene>
<proteinExistence type="predicted"/>
<organism evidence="2 3">
    <name type="scientific">Gandjariella thermophila</name>
    <dbReference type="NCBI Taxonomy" id="1931992"/>
    <lineage>
        <taxon>Bacteria</taxon>
        <taxon>Bacillati</taxon>
        <taxon>Actinomycetota</taxon>
        <taxon>Actinomycetes</taxon>
        <taxon>Pseudonocardiales</taxon>
        <taxon>Pseudonocardiaceae</taxon>
        <taxon>Gandjariella</taxon>
    </lineage>
</organism>
<dbReference type="EMBL" id="BJFL01000037">
    <property type="protein sequence ID" value="GDY33228.1"/>
    <property type="molecule type" value="Genomic_DNA"/>
</dbReference>
<protein>
    <recommendedName>
        <fullName evidence="1">DUF5753 domain-containing protein</fullName>
    </recommendedName>
</protein>
<dbReference type="Proteomes" id="UP000298860">
    <property type="component" value="Unassembled WGS sequence"/>
</dbReference>
<evidence type="ECO:0000313" key="3">
    <source>
        <dbReference type="Proteomes" id="UP000298860"/>
    </source>
</evidence>
<sequence length="97" mass="10650">MRDQLRHLRKVAERPNVVLQVIPFSAGAHAGTGVPFILLRFPDNAGNIVYLEDLTTASYVDDPGHLANYELVFRHLLAAALSPSESANLLDTVAREL</sequence>
<reference evidence="3" key="1">
    <citation type="submission" date="2019-04" db="EMBL/GenBank/DDBJ databases">
        <title>Draft genome sequence of Pseudonocardiaceae bacterium SL3-2-4.</title>
        <authorList>
            <person name="Ningsih F."/>
            <person name="Yokota A."/>
            <person name="Sakai Y."/>
            <person name="Nanatani K."/>
            <person name="Yabe S."/>
            <person name="Oetari A."/>
            <person name="Sjamsuridzal W."/>
        </authorList>
    </citation>
    <scope>NUCLEOTIDE SEQUENCE [LARGE SCALE GENOMIC DNA]</scope>
    <source>
        <strain evidence="3">SL3-2-4</strain>
    </source>
</reference>